<dbReference type="PANTHER" id="PTHR43706:SF47">
    <property type="entry name" value="EXTERNAL NADH-UBIQUINONE OXIDOREDUCTASE 1, MITOCHONDRIAL-RELATED"/>
    <property type="match status" value="1"/>
</dbReference>
<evidence type="ECO:0000256" key="7">
    <source>
        <dbReference type="ARBA" id="ARBA00023027"/>
    </source>
</evidence>
<dbReference type="EMBL" id="ALBS01000097">
    <property type="protein sequence ID" value="EJT50572.1"/>
    <property type="molecule type" value="Genomic_DNA"/>
</dbReference>
<dbReference type="AlphaFoldDB" id="J6F5L5"/>
<gene>
    <name evidence="12" type="ORF">A1Q1_08274</name>
</gene>
<evidence type="ECO:0000256" key="9">
    <source>
        <dbReference type="ARBA" id="ARBA00049010"/>
    </source>
</evidence>
<dbReference type="Pfam" id="PF07992">
    <property type="entry name" value="Pyr_redox_2"/>
    <property type="match status" value="1"/>
</dbReference>
<proteinExistence type="inferred from homology"/>
<keyword evidence="3" id="KW-0285">Flavoprotein</keyword>
<evidence type="ECO:0000256" key="5">
    <source>
        <dbReference type="ARBA" id="ARBA00022946"/>
    </source>
</evidence>
<dbReference type="SUPFAM" id="SSF51905">
    <property type="entry name" value="FAD/NAD(P)-binding domain"/>
    <property type="match status" value="1"/>
</dbReference>
<organism evidence="12 13">
    <name type="scientific">Trichosporon asahii var. asahii (strain ATCC 90039 / CBS 2479 / JCM 2466 / KCTC 7840 / NBRC 103889/ NCYC 2677 / UAMH 7654)</name>
    <name type="common">Yeast</name>
    <dbReference type="NCBI Taxonomy" id="1186058"/>
    <lineage>
        <taxon>Eukaryota</taxon>
        <taxon>Fungi</taxon>
        <taxon>Dikarya</taxon>
        <taxon>Basidiomycota</taxon>
        <taxon>Agaricomycotina</taxon>
        <taxon>Tremellomycetes</taxon>
        <taxon>Trichosporonales</taxon>
        <taxon>Trichosporonaceae</taxon>
        <taxon>Trichosporon</taxon>
    </lineage>
</organism>
<comment type="catalytic activity">
    <reaction evidence="8">
        <text>a quinone + NADH + H(+) = a quinol + NAD(+)</text>
        <dbReference type="Rhea" id="RHEA:46160"/>
        <dbReference type="ChEBI" id="CHEBI:15378"/>
        <dbReference type="ChEBI" id="CHEBI:24646"/>
        <dbReference type="ChEBI" id="CHEBI:57540"/>
        <dbReference type="ChEBI" id="CHEBI:57945"/>
        <dbReference type="ChEBI" id="CHEBI:132124"/>
        <dbReference type="EC" id="1.6.5.9"/>
    </reaction>
</comment>
<dbReference type="PRINTS" id="PR00368">
    <property type="entry name" value="FADPNR"/>
</dbReference>
<dbReference type="InterPro" id="IPR045024">
    <property type="entry name" value="NDH-2"/>
</dbReference>
<dbReference type="OrthoDB" id="9992747at2759"/>
<evidence type="ECO:0000256" key="1">
    <source>
        <dbReference type="ARBA" id="ARBA00005272"/>
    </source>
</evidence>
<dbReference type="RefSeq" id="XP_014181896.1">
    <property type="nucleotide sequence ID" value="XM_014326421.1"/>
</dbReference>
<comment type="similarity">
    <text evidence="1">Belongs to the NADH dehydrogenase family.</text>
</comment>
<sequence length="487" mass="54365">MLTIRRAVLRTPTLASTTALRAATPLATRSFSSSTVLDKEKLVILGSGWAGYNTARKVDKDHYDVTVVSPNNYFSFTPFLASTCVGTLEFRAATEAVRKLKHVNYAQGWADKIDLSNKVVHVAPSLPPYEDPHQTSPHDKNYTSGAEILPEYTPSDAYHVPYDKLIIATGSRSQSFGTPGVMENANFLKDVREARAIRHRLLQCLEMAYEPSLSEQERRDILKFCIVGGGPTGVEFAAELHDFVHEDVRKRFPDIADKIEIRLFDVAPGILMSFDVALREYAEKKYARDGIKIMPNSKISKVDRHALYLDSGERYPFGLLVWSTGVQANEFVNSLQTLQKDDKTHSITVNEHLQVIDKNSGTVVPNVWATGDNCTPTTGRLPATAQVAAQMATYMSKSLNKLAQGTPVTDLAAFKWKNRGSMVFIGDEKAMVDRSGSSTFRGRVAGFMAWIMWRSYYMSLALSPRNKILVPVYWALAWCFGRDIVNF</sequence>
<dbReference type="InterPro" id="IPR054585">
    <property type="entry name" value="NDH2-like_C"/>
</dbReference>
<dbReference type="GeneID" id="25991786"/>
<dbReference type="Proteomes" id="UP000002748">
    <property type="component" value="Unassembled WGS sequence"/>
</dbReference>
<evidence type="ECO:0000256" key="8">
    <source>
        <dbReference type="ARBA" id="ARBA00047599"/>
    </source>
</evidence>
<dbReference type="Gene3D" id="3.50.50.100">
    <property type="match status" value="1"/>
</dbReference>
<evidence type="ECO:0000256" key="6">
    <source>
        <dbReference type="ARBA" id="ARBA00023002"/>
    </source>
</evidence>
<evidence type="ECO:0000313" key="13">
    <source>
        <dbReference type="Proteomes" id="UP000002748"/>
    </source>
</evidence>
<dbReference type="GO" id="GO:0050136">
    <property type="term" value="F:NADH dehydrogenase (quinone) (non-electrogenic) activity"/>
    <property type="evidence" value="ECO:0007669"/>
    <property type="project" value="UniProtKB-EC"/>
</dbReference>
<evidence type="ECO:0000259" key="11">
    <source>
        <dbReference type="Pfam" id="PF22366"/>
    </source>
</evidence>
<reference evidence="12 13" key="1">
    <citation type="journal article" date="2012" name="Eukaryot. Cell">
        <title>Draft genome sequence of CBS 2479, the standard type strain of Trichosporon asahii.</title>
        <authorList>
            <person name="Yang R.Y."/>
            <person name="Li H.T."/>
            <person name="Zhu H."/>
            <person name="Zhou G.P."/>
            <person name="Wang M."/>
            <person name="Wang L."/>
        </authorList>
    </citation>
    <scope>NUCLEOTIDE SEQUENCE [LARGE SCALE GENOMIC DNA]</scope>
    <source>
        <strain evidence="13">ATCC 90039 / CBS 2479 / JCM 2466 / KCTC 7840 / NCYC 2677 / UAMH 7654</strain>
    </source>
</reference>
<dbReference type="InterPro" id="IPR023753">
    <property type="entry name" value="FAD/NAD-binding_dom"/>
</dbReference>
<comment type="catalytic activity">
    <reaction evidence="9">
        <text>a ubiquinone + NADH + H(+) = a ubiquinol + NAD(+)</text>
        <dbReference type="Rhea" id="RHEA:23152"/>
        <dbReference type="Rhea" id="RHEA-COMP:9565"/>
        <dbReference type="Rhea" id="RHEA-COMP:9566"/>
        <dbReference type="ChEBI" id="CHEBI:15378"/>
        <dbReference type="ChEBI" id="CHEBI:16389"/>
        <dbReference type="ChEBI" id="CHEBI:17976"/>
        <dbReference type="ChEBI" id="CHEBI:57540"/>
        <dbReference type="ChEBI" id="CHEBI:57945"/>
    </reaction>
</comment>
<evidence type="ECO:0000256" key="2">
    <source>
        <dbReference type="ARBA" id="ARBA00012637"/>
    </source>
</evidence>
<dbReference type="HOGENOM" id="CLU_021377_1_2_1"/>
<dbReference type="GO" id="GO:0005739">
    <property type="term" value="C:mitochondrion"/>
    <property type="evidence" value="ECO:0007669"/>
    <property type="project" value="TreeGrafter"/>
</dbReference>
<evidence type="ECO:0000259" key="10">
    <source>
        <dbReference type="Pfam" id="PF07992"/>
    </source>
</evidence>
<keyword evidence="5" id="KW-0809">Transit peptide</keyword>
<evidence type="ECO:0000256" key="4">
    <source>
        <dbReference type="ARBA" id="ARBA00022827"/>
    </source>
</evidence>
<keyword evidence="7" id="KW-0520">NAD</keyword>
<feature type="domain" description="External alternative NADH-ubiquinone oxidoreductase-like C-terminal" evidence="11">
    <location>
        <begin position="419"/>
        <end position="483"/>
    </location>
</feature>
<dbReference type="VEuPathDB" id="FungiDB:A1Q1_08274"/>
<dbReference type="InterPro" id="IPR036188">
    <property type="entry name" value="FAD/NAD-bd_sf"/>
</dbReference>
<keyword evidence="6" id="KW-0560">Oxidoreductase</keyword>
<accession>J6F5L5</accession>
<dbReference type="PANTHER" id="PTHR43706">
    <property type="entry name" value="NADH DEHYDROGENASE"/>
    <property type="match status" value="1"/>
</dbReference>
<protein>
    <recommendedName>
        <fullName evidence="2">NADH:ubiquinone reductase (non-electrogenic)</fullName>
        <ecNumber evidence="2">1.6.5.9</ecNumber>
    </recommendedName>
</protein>
<evidence type="ECO:0000256" key="3">
    <source>
        <dbReference type="ARBA" id="ARBA00022630"/>
    </source>
</evidence>
<dbReference type="EC" id="1.6.5.9" evidence="2"/>
<dbReference type="KEGG" id="tasa:A1Q1_08274"/>
<name>J6F5L5_TRIAS</name>
<dbReference type="Pfam" id="PF22366">
    <property type="entry name" value="NDH2_C"/>
    <property type="match status" value="1"/>
</dbReference>
<feature type="domain" description="FAD/NAD(P)-binding" evidence="10">
    <location>
        <begin position="41"/>
        <end position="392"/>
    </location>
</feature>
<keyword evidence="4" id="KW-0274">FAD</keyword>
<comment type="caution">
    <text evidence="12">The sequence shown here is derived from an EMBL/GenBank/DDBJ whole genome shotgun (WGS) entry which is preliminary data.</text>
</comment>
<evidence type="ECO:0000313" key="12">
    <source>
        <dbReference type="EMBL" id="EJT50572.1"/>
    </source>
</evidence>